<feature type="region of interest" description="Disordered" evidence="4">
    <location>
        <begin position="1"/>
        <end position="32"/>
    </location>
</feature>
<evidence type="ECO:0000313" key="6">
    <source>
        <dbReference type="EMBL" id="RKO91524.1"/>
    </source>
</evidence>
<comment type="function">
    <text evidence="3">Necessary for protein synthesis in mitochondria. Functions as a ribosome recycling factor in mitochondria.</text>
</comment>
<keyword evidence="2" id="KW-0648">Protein biosynthesis</keyword>
<dbReference type="SUPFAM" id="SSF55194">
    <property type="entry name" value="Ribosome recycling factor, RRF"/>
    <property type="match status" value="1"/>
</dbReference>
<dbReference type="GO" id="GO:0005739">
    <property type="term" value="C:mitochondrion"/>
    <property type="evidence" value="ECO:0007669"/>
    <property type="project" value="TreeGrafter"/>
</dbReference>
<dbReference type="AlphaFoldDB" id="A0A4P9WFU0"/>
<feature type="compositionally biased region" description="Acidic residues" evidence="4">
    <location>
        <begin position="10"/>
        <end position="25"/>
    </location>
</feature>
<keyword evidence="7" id="KW-1185">Reference proteome</keyword>
<evidence type="ECO:0000256" key="2">
    <source>
        <dbReference type="ARBA" id="ARBA00022917"/>
    </source>
</evidence>
<evidence type="ECO:0000313" key="7">
    <source>
        <dbReference type="Proteomes" id="UP000269721"/>
    </source>
</evidence>
<evidence type="ECO:0000259" key="5">
    <source>
        <dbReference type="Pfam" id="PF01765"/>
    </source>
</evidence>
<dbReference type="PANTHER" id="PTHR20982:SF3">
    <property type="entry name" value="MITOCHONDRIAL RIBOSOME RECYCLING FACTOR PSEUDO 1"/>
    <property type="match status" value="1"/>
</dbReference>
<dbReference type="Pfam" id="PF01765">
    <property type="entry name" value="RRF"/>
    <property type="match status" value="1"/>
</dbReference>
<dbReference type="InterPro" id="IPR023584">
    <property type="entry name" value="Ribosome_recyc_fac_dom"/>
</dbReference>
<evidence type="ECO:0000256" key="1">
    <source>
        <dbReference type="ARBA" id="ARBA00005912"/>
    </source>
</evidence>
<dbReference type="Proteomes" id="UP000269721">
    <property type="component" value="Unassembled WGS sequence"/>
</dbReference>
<dbReference type="FunFam" id="3.30.1360.40:FF:000001">
    <property type="entry name" value="Ribosome-recycling factor"/>
    <property type="match status" value="1"/>
</dbReference>
<feature type="non-terminal residue" evidence="6">
    <location>
        <position position="1"/>
    </location>
</feature>
<dbReference type="PANTHER" id="PTHR20982">
    <property type="entry name" value="RIBOSOME RECYCLING FACTOR"/>
    <property type="match status" value="1"/>
</dbReference>
<comment type="similarity">
    <text evidence="1">Belongs to the RRF family.</text>
</comment>
<sequence length="210" mass="23391">KGSAKKAAEENEDEDEDEDDEDEDEGVKRFELDTGKMEAWMRGAVDRYKKEVGAVRLGRASPGLLEPVMVTHKGSRVPLSKIAQVSVKDAQTLLVIVNEDELVSAVDTAIRSADLNLNPQKDDRNVLRVPIPKLSPEYKETLIKSVAQSAEKSRTVIRKIRADMRTHIKKAPKGSMSVDEERRYEKTVQTATDKYVGEVDAALATKTKEI</sequence>
<dbReference type="InterPro" id="IPR036191">
    <property type="entry name" value="RRF_sf"/>
</dbReference>
<dbReference type="GO" id="GO:0043023">
    <property type="term" value="F:ribosomal large subunit binding"/>
    <property type="evidence" value="ECO:0007669"/>
    <property type="project" value="TreeGrafter"/>
</dbReference>
<reference evidence="7" key="1">
    <citation type="journal article" date="2018" name="Nat. Microbiol.">
        <title>Leveraging single-cell genomics to expand the fungal tree of life.</title>
        <authorList>
            <person name="Ahrendt S.R."/>
            <person name="Quandt C.A."/>
            <person name="Ciobanu D."/>
            <person name="Clum A."/>
            <person name="Salamov A."/>
            <person name="Andreopoulos B."/>
            <person name="Cheng J.F."/>
            <person name="Woyke T."/>
            <person name="Pelin A."/>
            <person name="Henrissat B."/>
            <person name="Reynolds N.K."/>
            <person name="Benny G.L."/>
            <person name="Smith M.E."/>
            <person name="James T.Y."/>
            <person name="Grigoriev I.V."/>
        </authorList>
    </citation>
    <scope>NUCLEOTIDE SEQUENCE [LARGE SCALE GENOMIC DNA]</scope>
</reference>
<dbReference type="GO" id="GO:0006412">
    <property type="term" value="P:translation"/>
    <property type="evidence" value="ECO:0007669"/>
    <property type="project" value="UniProtKB-KW"/>
</dbReference>
<accession>A0A4P9WFU0</accession>
<feature type="domain" description="Ribosome recycling factor" evidence="5">
    <location>
        <begin position="49"/>
        <end position="210"/>
    </location>
</feature>
<dbReference type="Gene3D" id="3.30.1360.40">
    <property type="match status" value="1"/>
</dbReference>
<dbReference type="Gene3D" id="1.10.132.20">
    <property type="entry name" value="Ribosome-recycling factor"/>
    <property type="match status" value="1"/>
</dbReference>
<dbReference type="InterPro" id="IPR002661">
    <property type="entry name" value="Ribosome_recyc_fac"/>
</dbReference>
<organism evidence="6 7">
    <name type="scientific">Blyttiomyces helicus</name>
    <dbReference type="NCBI Taxonomy" id="388810"/>
    <lineage>
        <taxon>Eukaryota</taxon>
        <taxon>Fungi</taxon>
        <taxon>Fungi incertae sedis</taxon>
        <taxon>Chytridiomycota</taxon>
        <taxon>Chytridiomycota incertae sedis</taxon>
        <taxon>Chytridiomycetes</taxon>
        <taxon>Chytridiomycetes incertae sedis</taxon>
        <taxon>Blyttiomyces</taxon>
    </lineage>
</organism>
<dbReference type="EMBL" id="KZ995027">
    <property type="protein sequence ID" value="RKO91524.1"/>
    <property type="molecule type" value="Genomic_DNA"/>
</dbReference>
<dbReference type="OrthoDB" id="407355at2759"/>
<feature type="non-terminal residue" evidence="6">
    <location>
        <position position="210"/>
    </location>
</feature>
<evidence type="ECO:0000256" key="3">
    <source>
        <dbReference type="ARBA" id="ARBA00024909"/>
    </source>
</evidence>
<protein>
    <submittedName>
        <fullName evidence="6">Ribosome recycling factor</fullName>
    </submittedName>
</protein>
<proteinExistence type="inferred from homology"/>
<name>A0A4P9WFU0_9FUNG</name>
<gene>
    <name evidence="6" type="ORF">BDK51DRAFT_12616</name>
</gene>
<evidence type="ECO:0000256" key="4">
    <source>
        <dbReference type="SAM" id="MobiDB-lite"/>
    </source>
</evidence>